<accession>A0A9W4EXE2</accession>
<reference evidence="1 2" key="1">
    <citation type="submission" date="2015-05" db="EMBL/GenBank/DDBJ databases">
        <title>Whole genome sequence of Bacillus thuringiensis serovar tolworthi Pasteur Institute Standard strain.</title>
        <authorList>
            <person name="Kanda K."/>
            <person name="Nakashima K."/>
            <person name="Nagano Y."/>
        </authorList>
    </citation>
    <scope>NUCLEOTIDE SEQUENCE [LARGE SCALE GENOMIC DNA]</scope>
    <source>
        <strain evidence="1 2">Pasteur Institute Standard strain</strain>
        <plasmid evidence="2">pKK1 DNA</plasmid>
    </source>
</reference>
<gene>
    <name evidence="1" type="ORF">KNN_06548</name>
</gene>
<dbReference type="InterPro" id="IPR025014">
    <property type="entry name" value="DUF3958"/>
</dbReference>
<dbReference type="AlphaFoldDB" id="A0A9W4EXE2"/>
<proteinExistence type="predicted"/>
<keyword evidence="1" id="KW-0614">Plasmid</keyword>
<dbReference type="Proteomes" id="UP000055316">
    <property type="component" value="Plasmid pKK1"/>
</dbReference>
<evidence type="ECO:0000313" key="1">
    <source>
        <dbReference type="EMBL" id="BAR87282.1"/>
    </source>
</evidence>
<organism evidence="1 2">
    <name type="scientific">Bacillus thuringiensis subsp. tolworthi</name>
    <dbReference type="NCBI Taxonomy" id="1442"/>
    <lineage>
        <taxon>Bacteria</taxon>
        <taxon>Bacillati</taxon>
        <taxon>Bacillota</taxon>
        <taxon>Bacilli</taxon>
        <taxon>Bacillales</taxon>
        <taxon>Bacillaceae</taxon>
        <taxon>Bacillus</taxon>
        <taxon>Bacillus cereus group</taxon>
    </lineage>
</organism>
<protein>
    <recommendedName>
        <fullName evidence="3">DUF3958 domain-containing protein</fullName>
    </recommendedName>
</protein>
<evidence type="ECO:0008006" key="3">
    <source>
        <dbReference type="Google" id="ProtNLM"/>
    </source>
</evidence>
<evidence type="ECO:0000313" key="2">
    <source>
        <dbReference type="Proteomes" id="UP000055316"/>
    </source>
</evidence>
<sequence>MSQDVAKQINEFNHELRIVFEKQDRNQKEIQIQRQEEMDFHELRNRNNRLFSRILETWHGDKDVSHFFMNKLQESQHIERKLTLELENQKETLFKERRNLIDLETDLTYRQQRLKREDKA</sequence>
<dbReference type="RefSeq" id="WP_060852666.1">
    <property type="nucleotide sequence ID" value="NZ_AP014865.1"/>
</dbReference>
<dbReference type="Pfam" id="PF13125">
    <property type="entry name" value="DUF3958"/>
    <property type="match status" value="1"/>
</dbReference>
<geneLocation type="plasmid" evidence="2">
    <name>pKK1 DNA</name>
</geneLocation>
<name>A0A9W4EXE2_BACTO</name>
<dbReference type="EMBL" id="AP014865">
    <property type="protein sequence ID" value="BAR87282.1"/>
    <property type="molecule type" value="Genomic_DNA"/>
</dbReference>